<name>A0A1M2W6U1_TRAPU</name>
<evidence type="ECO:0000313" key="2">
    <source>
        <dbReference type="Proteomes" id="UP000184267"/>
    </source>
</evidence>
<dbReference type="STRING" id="154538.A0A1M2W6U1"/>
<dbReference type="Proteomes" id="UP000184267">
    <property type="component" value="Unassembled WGS sequence"/>
</dbReference>
<evidence type="ECO:0000313" key="1">
    <source>
        <dbReference type="EMBL" id="OJT15575.1"/>
    </source>
</evidence>
<dbReference type="EMBL" id="MNAD01000149">
    <property type="protein sequence ID" value="OJT15575.1"/>
    <property type="molecule type" value="Genomic_DNA"/>
</dbReference>
<dbReference type="InterPro" id="IPR032675">
    <property type="entry name" value="LRR_dom_sf"/>
</dbReference>
<accession>A0A1M2W6U1</accession>
<dbReference type="OMA" id="THLCLED"/>
<keyword evidence="2" id="KW-1185">Reference proteome</keyword>
<proteinExistence type="predicted"/>
<gene>
    <name evidence="1" type="ORF">TRAPUB_6322</name>
</gene>
<sequence length="550" mass="62747">IAQIDRYVRNLQDITRTALNQRRATLRALPPELLCMIFEHVLSMEQLVTAPDEMIWQGFIPMSEALPTLMQVCKLWRHLLQNFAFPWTVISDFEPDFAIQHSKQLPVSVLIDERDSQIVPHLPDLGPRLRELFWGPRYTKARKADVLAFPAPQLEVLYLRNFDAHTGAIDQPSPMLFSGQTPKLCRLHLDGYTYLPGTEFTVLTHLCLEDIDLQLRFSAILRLLRQCPQLEHLAFIGQMPLHPDDPHPHPQHPSGGAEILPRLERLSFERVSPRFINNITHTLRPRREDFAFQALQVPTIPGSTILCMCALPFLATHLLTHLAYIRKSWHSPAGLVAVSNHTSIRIFTERTDLDDDDWDADRDTSWVLTQLSYLPLIAVEEFYYDFLRIRHNEPPVGAREVFARVRFLPRLHGLSVATNDLAAFLSMLYGNRLVQLGFGAMRWHLHVLRITLRGYDSEHEPVIRDTFDEMDPHIQEALAIDRVLIQSDVDRSLFSKTLDTLSALSPSVEFGPTVILDAMAAVHGPEALGDCVDSVAHPAWEGAQWEGPFL</sequence>
<reference evidence="1 2" key="1">
    <citation type="submission" date="2016-10" db="EMBL/GenBank/DDBJ databases">
        <title>Genome sequence of the basidiomycete white-rot fungus Trametes pubescens.</title>
        <authorList>
            <person name="Makela M.R."/>
            <person name="Granchi Z."/>
            <person name="Peng M."/>
            <person name="De Vries R.P."/>
            <person name="Grigoriev I."/>
            <person name="Riley R."/>
            <person name="Hilden K."/>
        </authorList>
    </citation>
    <scope>NUCLEOTIDE SEQUENCE [LARGE SCALE GENOMIC DNA]</scope>
    <source>
        <strain evidence="1 2">FBCC735</strain>
    </source>
</reference>
<dbReference type="AlphaFoldDB" id="A0A1M2W6U1"/>
<comment type="caution">
    <text evidence="1">The sequence shown here is derived from an EMBL/GenBank/DDBJ whole genome shotgun (WGS) entry which is preliminary data.</text>
</comment>
<dbReference type="OrthoDB" id="2756379at2759"/>
<organism evidence="1 2">
    <name type="scientific">Trametes pubescens</name>
    <name type="common">White-rot fungus</name>
    <dbReference type="NCBI Taxonomy" id="154538"/>
    <lineage>
        <taxon>Eukaryota</taxon>
        <taxon>Fungi</taxon>
        <taxon>Dikarya</taxon>
        <taxon>Basidiomycota</taxon>
        <taxon>Agaricomycotina</taxon>
        <taxon>Agaricomycetes</taxon>
        <taxon>Polyporales</taxon>
        <taxon>Polyporaceae</taxon>
        <taxon>Trametes</taxon>
    </lineage>
</organism>
<dbReference type="Gene3D" id="1.20.1280.50">
    <property type="match status" value="1"/>
</dbReference>
<protein>
    <submittedName>
        <fullName evidence="1">Uncharacterized protein</fullName>
    </submittedName>
</protein>
<dbReference type="Gene3D" id="3.80.10.10">
    <property type="entry name" value="Ribonuclease Inhibitor"/>
    <property type="match status" value="1"/>
</dbReference>
<feature type="non-terminal residue" evidence="1">
    <location>
        <position position="1"/>
    </location>
</feature>